<feature type="short sequence motif" description="TonB C-terminal box" evidence="12 14">
    <location>
        <begin position="598"/>
        <end position="615"/>
    </location>
</feature>
<dbReference type="InterPro" id="IPR010101">
    <property type="entry name" value="B12_transptr_BtuB"/>
</dbReference>
<dbReference type="FunFam" id="2.170.130.10:FF:000002">
    <property type="entry name" value="Vitamin B12 transporter BtuB"/>
    <property type="match status" value="1"/>
</dbReference>
<organism evidence="17 18">
    <name type="scientific">Brenneria goodwinii</name>
    <dbReference type="NCBI Taxonomy" id="1109412"/>
    <lineage>
        <taxon>Bacteria</taxon>
        <taxon>Pseudomonadati</taxon>
        <taxon>Pseudomonadota</taxon>
        <taxon>Gammaproteobacteria</taxon>
        <taxon>Enterobacterales</taxon>
        <taxon>Pectobacteriaceae</taxon>
        <taxon>Brenneria</taxon>
    </lineage>
</organism>
<keyword evidence="18" id="KW-1185">Reference proteome</keyword>
<keyword evidence="3 12" id="KW-1134">Transmembrane beta strand</keyword>
<dbReference type="NCBIfam" id="TIGR01779">
    <property type="entry name" value="TonB-B12"/>
    <property type="match status" value="1"/>
</dbReference>
<dbReference type="Pfam" id="PF07715">
    <property type="entry name" value="Plug"/>
    <property type="match status" value="1"/>
</dbReference>
<evidence type="ECO:0000256" key="4">
    <source>
        <dbReference type="ARBA" id="ARBA00022692"/>
    </source>
</evidence>
<evidence type="ECO:0000256" key="2">
    <source>
        <dbReference type="ARBA" id="ARBA00022448"/>
    </source>
</evidence>
<keyword evidence="9 12" id="KW-0626">Porin</keyword>
<dbReference type="PANTHER" id="PTHR30069:SF53">
    <property type="entry name" value="COLICIN I RECEPTOR-RELATED"/>
    <property type="match status" value="1"/>
</dbReference>
<feature type="binding site" evidence="12">
    <location>
        <position position="255"/>
    </location>
    <ligand>
        <name>Ca(2+)</name>
        <dbReference type="ChEBI" id="CHEBI:29108"/>
        <label>2</label>
    </ligand>
</feature>
<dbReference type="EMBL" id="CGIG01000001">
    <property type="protein sequence ID" value="CPR15030.1"/>
    <property type="molecule type" value="Genomic_DNA"/>
</dbReference>
<comment type="subcellular location">
    <subcellularLocation>
        <location evidence="1 12 13">Cell outer membrane</location>
        <topology evidence="1 12 13">Multi-pass membrane protein</topology>
    </subcellularLocation>
</comment>
<feature type="binding site" evidence="12">
    <location>
        <position position="263"/>
    </location>
    <ligand>
        <name>Ca(2+)</name>
        <dbReference type="ChEBI" id="CHEBI:29108"/>
        <label>2</label>
    </ligand>
</feature>
<dbReference type="GO" id="GO:0015288">
    <property type="term" value="F:porin activity"/>
    <property type="evidence" value="ECO:0007669"/>
    <property type="project" value="UniProtKB-KW"/>
</dbReference>
<keyword evidence="11 12" id="KW-0998">Cell outer membrane</keyword>
<evidence type="ECO:0000256" key="3">
    <source>
        <dbReference type="ARBA" id="ARBA00022452"/>
    </source>
</evidence>
<dbReference type="SUPFAM" id="SSF56935">
    <property type="entry name" value="Porins"/>
    <property type="match status" value="1"/>
</dbReference>
<dbReference type="OrthoDB" id="9764669at2"/>
<dbReference type="GO" id="GO:0046872">
    <property type="term" value="F:metal ion binding"/>
    <property type="evidence" value="ECO:0007669"/>
    <property type="project" value="UniProtKB-KW"/>
</dbReference>
<dbReference type="InterPro" id="IPR010917">
    <property type="entry name" value="TonB_rcpt_CS"/>
</dbReference>
<comment type="similarity">
    <text evidence="12">Belongs to the TonB-dependent receptor family. BtuB (TC 1.B.14.3.1) subfamily.</text>
</comment>
<feature type="domain" description="TonB-dependent receptor plug" evidence="16">
    <location>
        <begin position="47"/>
        <end position="153"/>
    </location>
</feature>
<keyword evidence="5 12" id="KW-0732">Signal</keyword>
<evidence type="ECO:0000256" key="14">
    <source>
        <dbReference type="PROSITE-ProRule" id="PRU10144"/>
    </source>
</evidence>
<dbReference type="PROSITE" id="PS01156">
    <property type="entry name" value="TONB_DEPENDENT_REC_2"/>
    <property type="match status" value="1"/>
</dbReference>
<dbReference type="InterPro" id="IPR037066">
    <property type="entry name" value="Plug_dom_sf"/>
</dbReference>
<accession>A0A0G4JSH3</accession>
<feature type="binding site" evidence="12">
    <location>
        <position position="206"/>
    </location>
    <ligand>
        <name>Ca(2+)</name>
        <dbReference type="ChEBI" id="CHEBI:29108"/>
        <label>1</label>
    </ligand>
</feature>
<feature type="binding site" evidence="12">
    <location>
        <position position="311"/>
    </location>
    <ligand>
        <name>cyanocob(III)alamin</name>
        <dbReference type="ChEBI" id="CHEBI:17439"/>
    </ligand>
</feature>
<dbReference type="GO" id="GO:0006811">
    <property type="term" value="P:monoatomic ion transport"/>
    <property type="evidence" value="ECO:0007669"/>
    <property type="project" value="UniProtKB-KW"/>
</dbReference>
<evidence type="ECO:0000256" key="9">
    <source>
        <dbReference type="ARBA" id="ARBA00023114"/>
    </source>
</evidence>
<dbReference type="PANTHER" id="PTHR30069">
    <property type="entry name" value="TONB-DEPENDENT OUTER MEMBRANE RECEPTOR"/>
    <property type="match status" value="1"/>
</dbReference>
<feature type="domain" description="TonB-dependent receptor-like beta-barrel" evidence="15">
    <location>
        <begin position="228"/>
        <end position="589"/>
    </location>
</feature>
<dbReference type="CDD" id="cd01347">
    <property type="entry name" value="ligand_gated_channel"/>
    <property type="match status" value="1"/>
</dbReference>
<dbReference type="GO" id="GO:0046930">
    <property type="term" value="C:pore complex"/>
    <property type="evidence" value="ECO:0007669"/>
    <property type="project" value="UniProtKB-KW"/>
</dbReference>
<reference evidence="18" key="1">
    <citation type="submission" date="2015-01" db="EMBL/GenBank/DDBJ databases">
        <authorList>
            <person name="Paterson Steve"/>
        </authorList>
    </citation>
    <scope>NUCLEOTIDE SEQUENCE [LARGE SCALE GENOMIC DNA]</scope>
    <source>
        <strain evidence="18">OBR1</strain>
    </source>
</reference>
<evidence type="ECO:0000256" key="5">
    <source>
        <dbReference type="ARBA" id="ARBA00022729"/>
    </source>
</evidence>
<feature type="signal peptide" evidence="12">
    <location>
        <begin position="1"/>
        <end position="21"/>
    </location>
</feature>
<feature type="short sequence motif" description="TonB box" evidence="12">
    <location>
        <begin position="33"/>
        <end position="40"/>
    </location>
</feature>
<feature type="binding site" evidence="12">
    <location>
        <position position="220"/>
    </location>
    <ligand>
        <name>Ca(2+)</name>
        <dbReference type="ChEBI" id="CHEBI:29108"/>
        <label>2</label>
    </ligand>
</feature>
<feature type="binding site" evidence="12">
    <location>
        <position position="99"/>
    </location>
    <ligand>
        <name>cyanocob(III)alamin</name>
        <dbReference type="ChEBI" id="CHEBI:17439"/>
    </ligand>
</feature>
<evidence type="ECO:0000256" key="8">
    <source>
        <dbReference type="ARBA" id="ARBA00023077"/>
    </source>
</evidence>
<proteinExistence type="inferred from homology"/>
<evidence type="ECO:0000256" key="11">
    <source>
        <dbReference type="ARBA" id="ARBA00023237"/>
    </source>
</evidence>
<dbReference type="InterPro" id="IPR036942">
    <property type="entry name" value="Beta-barrel_TonB_sf"/>
</dbReference>
<feature type="binding site" evidence="12">
    <location>
        <position position="92"/>
    </location>
    <ligand>
        <name>cyanocob(III)alamin</name>
        <dbReference type="ChEBI" id="CHEBI:17439"/>
    </ligand>
</feature>
<comment type="caution">
    <text evidence="12">Lacks conserved residue(s) required for the propagation of feature annotation.</text>
</comment>
<evidence type="ECO:0000256" key="12">
    <source>
        <dbReference type="HAMAP-Rule" id="MF_01531"/>
    </source>
</evidence>
<dbReference type="STRING" id="1109412.BN1221_01281c"/>
<feature type="binding site" evidence="12">
    <location>
        <position position="218"/>
    </location>
    <ligand>
        <name>Ca(2+)</name>
        <dbReference type="ChEBI" id="CHEBI:29108"/>
        <label>2</label>
    </ligand>
</feature>
<evidence type="ECO:0000259" key="16">
    <source>
        <dbReference type="Pfam" id="PF07715"/>
    </source>
</evidence>
<evidence type="ECO:0000256" key="6">
    <source>
        <dbReference type="ARBA" id="ARBA00022837"/>
    </source>
</evidence>
<dbReference type="GO" id="GO:0015420">
    <property type="term" value="F:ABC-type vitamin B12 transporter activity"/>
    <property type="evidence" value="ECO:0007669"/>
    <property type="project" value="InterPro"/>
</dbReference>
<keyword evidence="7 12" id="KW-0406">Ion transport</keyword>
<name>A0A0G4JSH3_9GAMM</name>
<protein>
    <recommendedName>
        <fullName evidence="12">Vitamin B12 transporter BtuB</fullName>
    </recommendedName>
    <alternativeName>
        <fullName evidence="12">Cobalamin receptor</fullName>
    </alternativeName>
    <alternativeName>
        <fullName evidence="12">Outer membrane cobalamin translocator</fullName>
    </alternativeName>
</protein>
<keyword evidence="4 12" id="KW-0812">Transmembrane</keyword>
<evidence type="ECO:0000256" key="1">
    <source>
        <dbReference type="ARBA" id="ARBA00004571"/>
    </source>
</evidence>
<dbReference type="Proteomes" id="UP000044377">
    <property type="component" value="Unassembled WGS sequence"/>
</dbReference>
<sequence length="615" mass="69030" precursor="true">MLNKKILLSTAFSVTAFPVWAQDNTDSSPERDDDITVTASRFPQPVSTVLAPMDVVTREDIDRWQAKNVLEVMRRLPGVDIAQNGGLGQSASMFIRGTNSSHVLVLIDGVRMASPGVTGSIDFNQIPMSLVQRIEYIRGPRSAVYGSEAIGGVINIITKKETDGGKLEAGMGSHKYQIYDGSIRQHIGANTAVSLAGSFEETQGFNVYPTSSVPADNDNDGFRSKALWGSIEQRFSDSVSGFIRSYGYGNKSDYDQVYAGSSDTRQLYSRNFDGGLRFQNNDFSSQFIGSYQTYKDYNFESVRGNYAPGYSLSEVTQRSLLWGNTLQIAHGSVSAGVDWRREENKPGTGNEGHARENTGLYLTAQQQYFERVTLEGAVRTDDSSQYHRHNTWQGAVGWEFIPDYRFILSYGTAFRAPAFGQIYGTWGNRDIKAEESSQWEAGLEGITGPLSWRLSAYRNKIDNLIDYDLVTSKYFNTDKATIKGVEWTGSVDTGIFSHRLTLEYLDPRRDSDNTVLPRRAKQKATYQIDWAMFDVDMDIAYQYNGKRYDNSPSMFNAQQRRLPSYSTVDFSASYPVTPQLTVRGRIANLFDKDYETAYGYRTAGREYYLTGSYTF</sequence>
<gene>
    <name evidence="12" type="primary">btuB</name>
    <name evidence="17" type="ORF">BN1221_01281c</name>
</gene>
<dbReference type="Gene3D" id="2.170.130.10">
    <property type="entry name" value="TonB-dependent receptor, plug domain"/>
    <property type="match status" value="1"/>
</dbReference>
<evidence type="ECO:0000313" key="17">
    <source>
        <dbReference type="EMBL" id="CPR15030.1"/>
    </source>
</evidence>
<dbReference type="AlphaFoldDB" id="A0A0G4JSH3"/>
<dbReference type="InterPro" id="IPR012910">
    <property type="entry name" value="Plug_dom"/>
</dbReference>
<evidence type="ECO:0000313" key="18">
    <source>
        <dbReference type="Proteomes" id="UP000044377"/>
    </source>
</evidence>
<feature type="binding site" evidence="12">
    <location>
        <position position="220"/>
    </location>
    <ligand>
        <name>Ca(2+)</name>
        <dbReference type="ChEBI" id="CHEBI:29108"/>
        <label>1</label>
    </ligand>
</feature>
<dbReference type="InterPro" id="IPR039426">
    <property type="entry name" value="TonB-dep_rcpt-like"/>
</dbReference>
<dbReference type="HAMAP" id="MF_01531">
    <property type="entry name" value="BtuB"/>
    <property type="match status" value="1"/>
</dbReference>
<comment type="function">
    <text evidence="12">Involved in the active translocation of vitamin B12 (cyanocobalamin) across the outer membrane to the periplasmic space. It derives its energy for transport by interacting with the trans-periplasmic membrane protein TonB.</text>
</comment>
<dbReference type="Pfam" id="PF00593">
    <property type="entry name" value="TonB_dep_Rec_b-barrel"/>
    <property type="match status" value="1"/>
</dbReference>
<feature type="binding site" evidence="12">
    <location>
        <position position="218"/>
    </location>
    <ligand>
        <name>Ca(2+)</name>
        <dbReference type="ChEBI" id="CHEBI:29108"/>
        <label>1</label>
    </ligand>
</feature>
<feature type="binding site" evidence="12">
    <location>
        <position position="255"/>
    </location>
    <ligand>
        <name>Ca(2+)</name>
        <dbReference type="ChEBI" id="CHEBI:29108"/>
        <label>1</label>
    </ligand>
</feature>
<dbReference type="InterPro" id="IPR000531">
    <property type="entry name" value="Beta-barrel_TonB"/>
</dbReference>
<keyword evidence="6 12" id="KW-0106">Calcium</keyword>
<keyword evidence="8 12" id="KW-0798">TonB box</keyword>
<evidence type="ECO:0000256" key="13">
    <source>
        <dbReference type="PROSITE-ProRule" id="PRU01360"/>
    </source>
</evidence>
<keyword evidence="10 12" id="KW-0472">Membrane</keyword>
<keyword evidence="12" id="KW-0479">Metal-binding</keyword>
<feature type="binding site" evidence="12">
    <location>
        <position position="518"/>
    </location>
    <ligand>
        <name>cyanocob(III)alamin</name>
        <dbReference type="ChEBI" id="CHEBI:17439"/>
    </ligand>
</feature>
<dbReference type="NCBIfam" id="NF007926">
    <property type="entry name" value="PRK10641.1"/>
    <property type="match status" value="1"/>
</dbReference>
<feature type="chain" id="PRO_5008988352" description="Vitamin B12 transporter BtuB" evidence="12">
    <location>
        <begin position="22"/>
        <end position="615"/>
    </location>
</feature>
<feature type="binding site" evidence="12">
    <location>
        <begin position="117"/>
        <end position="118"/>
    </location>
    <ligand>
        <name>cyanocob(III)alamin</name>
        <dbReference type="ChEBI" id="CHEBI:17439"/>
    </ligand>
</feature>
<keyword evidence="2 12" id="KW-0813">Transport</keyword>
<evidence type="ECO:0000256" key="7">
    <source>
        <dbReference type="ARBA" id="ARBA00023065"/>
    </source>
</evidence>
<dbReference type="GO" id="GO:0009279">
    <property type="term" value="C:cell outer membrane"/>
    <property type="evidence" value="ECO:0007669"/>
    <property type="project" value="UniProtKB-SubCell"/>
</dbReference>
<evidence type="ECO:0000259" key="15">
    <source>
        <dbReference type="Pfam" id="PF00593"/>
    </source>
</evidence>
<dbReference type="Gene3D" id="2.40.170.20">
    <property type="entry name" value="TonB-dependent receptor, beta-barrel domain"/>
    <property type="match status" value="1"/>
</dbReference>
<dbReference type="RefSeq" id="WP_048636596.1">
    <property type="nucleotide sequence ID" value="NZ_CGIG01000001.1"/>
</dbReference>
<evidence type="ECO:0000256" key="10">
    <source>
        <dbReference type="ARBA" id="ARBA00023136"/>
    </source>
</evidence>
<dbReference type="PROSITE" id="PS52016">
    <property type="entry name" value="TONB_DEPENDENT_REC_3"/>
    <property type="match status" value="1"/>
</dbReference>
<feature type="binding site" evidence="12">
    <location>
        <position position="254"/>
    </location>
    <ligand>
        <name>Ca(2+)</name>
        <dbReference type="ChEBI" id="CHEBI:29108"/>
        <label>2</label>
    </ligand>
</feature>
<keyword evidence="17" id="KW-0675">Receptor</keyword>